<feature type="domain" description="Ionotropic glutamate receptor L-glutamate and glycine-binding" evidence="14">
    <location>
        <begin position="254"/>
        <end position="317"/>
    </location>
</feature>
<keyword evidence="2" id="KW-0813">Transport</keyword>
<evidence type="ECO:0000256" key="1">
    <source>
        <dbReference type="ARBA" id="ARBA00004651"/>
    </source>
</evidence>
<evidence type="ECO:0000256" key="2">
    <source>
        <dbReference type="ARBA" id="ARBA00022448"/>
    </source>
</evidence>
<evidence type="ECO:0000256" key="12">
    <source>
        <dbReference type="SAM" id="Phobius"/>
    </source>
</evidence>
<dbReference type="SUPFAM" id="SSF53850">
    <property type="entry name" value="Periplasmic binding protein-like II"/>
    <property type="match status" value="1"/>
</dbReference>
<dbReference type="InterPro" id="IPR019594">
    <property type="entry name" value="Glu/Gly-bd"/>
</dbReference>
<feature type="transmembrane region" description="Helical" evidence="12">
    <location>
        <begin position="402"/>
        <end position="420"/>
    </location>
</feature>
<keyword evidence="3" id="KW-1003">Cell membrane</keyword>
<dbReference type="Pfam" id="PF24061">
    <property type="entry name" value="LBD_receptor"/>
    <property type="match status" value="1"/>
</dbReference>
<keyword evidence="7 12" id="KW-0472">Membrane</keyword>
<keyword evidence="5 12" id="KW-1133">Transmembrane helix</keyword>
<evidence type="ECO:0000256" key="4">
    <source>
        <dbReference type="ARBA" id="ARBA00022692"/>
    </source>
</evidence>
<dbReference type="EnsemblMetazoa" id="ACHR004477-RA">
    <property type="protein sequence ID" value="ACHR004477-PA"/>
    <property type="gene ID" value="ACHR004477"/>
</dbReference>
<evidence type="ECO:0000256" key="7">
    <source>
        <dbReference type="ARBA" id="ARBA00023136"/>
    </source>
</evidence>
<evidence type="ECO:0000259" key="14">
    <source>
        <dbReference type="SMART" id="SM00918"/>
    </source>
</evidence>
<reference evidence="15" key="2">
    <citation type="submission" date="2020-05" db="UniProtKB">
        <authorList>
            <consortium name="EnsemblMetazoa"/>
        </authorList>
    </citation>
    <scope>IDENTIFICATION</scope>
    <source>
        <strain evidence="15">ACHKN1017</strain>
    </source>
</reference>
<dbReference type="AlphaFoldDB" id="A0A182K143"/>
<evidence type="ECO:0000313" key="15">
    <source>
        <dbReference type="EnsemblMetazoa" id="ACHR004477-PA"/>
    </source>
</evidence>
<dbReference type="InterPro" id="IPR052192">
    <property type="entry name" value="Insect_Ionotropic_Sensory_Rcpt"/>
</dbReference>
<name>A0A182K143_9DIPT</name>
<evidence type="ECO:0000313" key="16">
    <source>
        <dbReference type="Proteomes" id="UP000075881"/>
    </source>
</evidence>
<dbReference type="Gene3D" id="1.10.287.70">
    <property type="match status" value="1"/>
</dbReference>
<dbReference type="VEuPathDB" id="VectorBase:ACHR004477"/>
<evidence type="ECO:0000256" key="9">
    <source>
        <dbReference type="ARBA" id="ARBA00023180"/>
    </source>
</evidence>
<organism evidence="15 16">
    <name type="scientific">Anopheles christyi</name>
    <dbReference type="NCBI Taxonomy" id="43041"/>
    <lineage>
        <taxon>Eukaryota</taxon>
        <taxon>Metazoa</taxon>
        <taxon>Ecdysozoa</taxon>
        <taxon>Arthropoda</taxon>
        <taxon>Hexapoda</taxon>
        <taxon>Insecta</taxon>
        <taxon>Pterygota</taxon>
        <taxon>Neoptera</taxon>
        <taxon>Endopterygota</taxon>
        <taxon>Diptera</taxon>
        <taxon>Nematocera</taxon>
        <taxon>Culicoidea</taxon>
        <taxon>Culicidae</taxon>
        <taxon>Anophelinae</taxon>
        <taxon>Anopheles</taxon>
    </lineage>
</organism>
<dbReference type="InterPro" id="IPR056198">
    <property type="entry name" value="LBD_receptor"/>
</dbReference>
<evidence type="ECO:0000256" key="13">
    <source>
        <dbReference type="SAM" id="SignalP"/>
    </source>
</evidence>
<feature type="transmembrane region" description="Helical" evidence="12">
    <location>
        <begin position="371"/>
        <end position="390"/>
    </location>
</feature>
<keyword evidence="4 12" id="KW-0812">Transmembrane</keyword>
<keyword evidence="8" id="KW-0675">Receptor</keyword>
<keyword evidence="11" id="KW-0407">Ion channel</keyword>
<proteinExistence type="predicted"/>
<keyword evidence="6" id="KW-0406">Ion transport</keyword>
<protein>
    <recommendedName>
        <fullName evidence="14">Ionotropic glutamate receptor L-glutamate and glycine-binding domain-containing protein</fullName>
    </recommendedName>
</protein>
<comment type="subcellular location">
    <subcellularLocation>
        <location evidence="1">Cell membrane</location>
        <topology evidence="1">Multi-pass membrane protein</topology>
    </subcellularLocation>
</comment>
<keyword evidence="13" id="KW-0732">Signal</keyword>
<dbReference type="Gene3D" id="3.40.190.10">
    <property type="entry name" value="Periplasmic binding protein-like II"/>
    <property type="match status" value="1"/>
</dbReference>
<dbReference type="GO" id="GO:0005886">
    <property type="term" value="C:plasma membrane"/>
    <property type="evidence" value="ECO:0007669"/>
    <property type="project" value="UniProtKB-SubCell"/>
</dbReference>
<reference evidence="16" key="1">
    <citation type="submission" date="2013-03" db="EMBL/GenBank/DDBJ databases">
        <title>The Genome Sequence of Anopheles christyi ACHKN1017.</title>
        <authorList>
            <consortium name="The Broad Institute Genomics Platform"/>
            <person name="Neafsey D.E."/>
            <person name="Besansky N."/>
            <person name="Walker B."/>
            <person name="Young S.K."/>
            <person name="Zeng Q."/>
            <person name="Gargeya S."/>
            <person name="Fitzgerald M."/>
            <person name="Haas B."/>
            <person name="Abouelleil A."/>
            <person name="Allen A.W."/>
            <person name="Alvarado L."/>
            <person name="Arachchi H.M."/>
            <person name="Berlin A.M."/>
            <person name="Chapman S.B."/>
            <person name="Gainer-Dewar J."/>
            <person name="Goldberg J."/>
            <person name="Griggs A."/>
            <person name="Gujja S."/>
            <person name="Hansen M."/>
            <person name="Howarth C."/>
            <person name="Imamovic A."/>
            <person name="Ireland A."/>
            <person name="Larimer J."/>
            <person name="McCowan C."/>
            <person name="Murphy C."/>
            <person name="Pearson M."/>
            <person name="Poon T.W."/>
            <person name="Priest M."/>
            <person name="Roberts A."/>
            <person name="Saif S."/>
            <person name="Shea T."/>
            <person name="Sisk P."/>
            <person name="Sykes S."/>
            <person name="Wortman J."/>
            <person name="Nusbaum C."/>
            <person name="Birren B."/>
        </authorList>
    </citation>
    <scope>NUCLEOTIDE SEQUENCE [LARGE SCALE GENOMIC DNA]</scope>
    <source>
        <strain evidence="16">ACHKN1017</strain>
    </source>
</reference>
<feature type="chain" id="PRO_5008124901" description="Ionotropic glutamate receptor L-glutamate and glycine-binding domain-containing protein" evidence="13">
    <location>
        <begin position="26"/>
        <end position="660"/>
    </location>
</feature>
<keyword evidence="16" id="KW-1185">Reference proteome</keyword>
<keyword evidence="9" id="KW-0325">Glycoprotein</keyword>
<evidence type="ECO:0000256" key="8">
    <source>
        <dbReference type="ARBA" id="ARBA00023170"/>
    </source>
</evidence>
<sequence>MSHPPVARTTRLLTMVLLLWPTGIQLELLSPSETVDEPLSPLPAIITRVLLRYFRHPFQPVQFFLAASSTQHGQMQRDMLTPVLRYTSGQIPVSFANLEVSYRSAVQQQRSLAVLLGENVDAFERLLANFSTTVNDYSGRYLCVLTGEDDDGGDATVGTVRPNALEQLHLPRLFEALWLRHMVHVSVLVALANATAVRAYTYKPYSAQYCGKPLVKPVPLFPSGPLGDALEQLYPRLTSLHNCTLQVGSFEAKPYTFLKRKVDGGFTELGGFEGDLLHLLARRLEFRVNVTESPHQVQWGVIGAPGNSTGTMQLVQDELVDLVIACMALDVTRGIYLKAGRAHYTSRILFAVPQGRPYTAFEKLFRPFGRAIWAALGGTLLGVVGVVGGLSCGRRARTLRQFVYGPAVQMPLLGALYLLWGGAVVAVPRRNFARSLLALWLYFTFVLRTVYQGSLYLYLQRSATYAPLATIEQIHQSTLHYHMVNIAMRFFVDRPDIKPRVRFIPPGLDTLGEQVAAMATRYTDRVVVCPQDMVAYNNRANKRRGRAIQVTRESITLFPLTIYYPKKSCLTEPFDRQVAHIVQSGLIDFWVRNYGDYDFEANRREPRTGGGEPHKLTLAHLVGAYQLLVGAHLLAMVVFLLELVSLRVVRLRRVLEFCMD</sequence>
<evidence type="ECO:0000256" key="10">
    <source>
        <dbReference type="ARBA" id="ARBA00023286"/>
    </source>
</evidence>
<dbReference type="PANTHER" id="PTHR42643">
    <property type="entry name" value="IONOTROPIC RECEPTOR 20A-RELATED"/>
    <property type="match status" value="1"/>
</dbReference>
<dbReference type="PANTHER" id="PTHR42643:SF30">
    <property type="entry name" value="IONOTROPIC RECEPTOR 40A-RELATED"/>
    <property type="match status" value="1"/>
</dbReference>
<dbReference type="SMART" id="SM00918">
    <property type="entry name" value="Lig_chan-Glu_bd"/>
    <property type="match status" value="1"/>
</dbReference>
<keyword evidence="10" id="KW-1071">Ligand-gated ion channel</keyword>
<accession>A0A182K143</accession>
<evidence type="ECO:0000256" key="6">
    <source>
        <dbReference type="ARBA" id="ARBA00023065"/>
    </source>
</evidence>
<dbReference type="GO" id="GO:0015276">
    <property type="term" value="F:ligand-gated monoatomic ion channel activity"/>
    <property type="evidence" value="ECO:0007669"/>
    <property type="project" value="InterPro"/>
</dbReference>
<dbReference type="STRING" id="43041.A0A182K143"/>
<evidence type="ECO:0000256" key="3">
    <source>
        <dbReference type="ARBA" id="ARBA00022475"/>
    </source>
</evidence>
<evidence type="ECO:0000256" key="5">
    <source>
        <dbReference type="ARBA" id="ARBA00022989"/>
    </source>
</evidence>
<feature type="transmembrane region" description="Helical" evidence="12">
    <location>
        <begin position="616"/>
        <end position="641"/>
    </location>
</feature>
<evidence type="ECO:0000256" key="11">
    <source>
        <dbReference type="ARBA" id="ARBA00023303"/>
    </source>
</evidence>
<feature type="signal peptide" evidence="13">
    <location>
        <begin position="1"/>
        <end position="25"/>
    </location>
</feature>
<dbReference type="Proteomes" id="UP000075881">
    <property type="component" value="Unassembled WGS sequence"/>
</dbReference>
<feature type="transmembrane region" description="Helical" evidence="12">
    <location>
        <begin position="432"/>
        <end position="451"/>
    </location>
</feature>